<feature type="compositionally biased region" description="Polar residues" evidence="1">
    <location>
        <begin position="92"/>
        <end position="102"/>
    </location>
</feature>
<accession>A0A6A6XVD0</accession>
<sequence>MRRSYVRTKQSTRYAIHNMLPQNRPASSRIAHLSSNHHSNTKDQTARRFMQANPNLNSNCIPPPSTVQDSSINLSTGPMSQKPDVHSKTDSADQSAPRSNGKAQARPVAVHPQMTCHTQV</sequence>
<feature type="region of interest" description="Disordered" evidence="1">
    <location>
        <begin position="1"/>
        <end position="120"/>
    </location>
</feature>
<evidence type="ECO:0000313" key="3">
    <source>
        <dbReference type="Proteomes" id="UP000799757"/>
    </source>
</evidence>
<name>A0A6A6XVD0_9PLEO</name>
<evidence type="ECO:0000256" key="1">
    <source>
        <dbReference type="SAM" id="MobiDB-lite"/>
    </source>
</evidence>
<keyword evidence="3" id="KW-1185">Reference proteome</keyword>
<organism evidence="2 3">
    <name type="scientific">Melanomma pulvis-pyrius CBS 109.77</name>
    <dbReference type="NCBI Taxonomy" id="1314802"/>
    <lineage>
        <taxon>Eukaryota</taxon>
        <taxon>Fungi</taxon>
        <taxon>Dikarya</taxon>
        <taxon>Ascomycota</taxon>
        <taxon>Pezizomycotina</taxon>
        <taxon>Dothideomycetes</taxon>
        <taxon>Pleosporomycetidae</taxon>
        <taxon>Pleosporales</taxon>
        <taxon>Melanommataceae</taxon>
        <taxon>Melanomma</taxon>
    </lineage>
</organism>
<proteinExistence type="predicted"/>
<reference evidence="2" key="1">
    <citation type="journal article" date="2020" name="Stud. Mycol.">
        <title>101 Dothideomycetes genomes: a test case for predicting lifestyles and emergence of pathogens.</title>
        <authorList>
            <person name="Haridas S."/>
            <person name="Albert R."/>
            <person name="Binder M."/>
            <person name="Bloem J."/>
            <person name="Labutti K."/>
            <person name="Salamov A."/>
            <person name="Andreopoulos B."/>
            <person name="Baker S."/>
            <person name="Barry K."/>
            <person name="Bills G."/>
            <person name="Bluhm B."/>
            <person name="Cannon C."/>
            <person name="Castanera R."/>
            <person name="Culley D."/>
            <person name="Daum C."/>
            <person name="Ezra D."/>
            <person name="Gonzalez J."/>
            <person name="Henrissat B."/>
            <person name="Kuo A."/>
            <person name="Liang C."/>
            <person name="Lipzen A."/>
            <person name="Lutzoni F."/>
            <person name="Magnuson J."/>
            <person name="Mondo S."/>
            <person name="Nolan M."/>
            <person name="Ohm R."/>
            <person name="Pangilinan J."/>
            <person name="Park H.-J."/>
            <person name="Ramirez L."/>
            <person name="Alfaro M."/>
            <person name="Sun H."/>
            <person name="Tritt A."/>
            <person name="Yoshinaga Y."/>
            <person name="Zwiers L.-H."/>
            <person name="Turgeon B."/>
            <person name="Goodwin S."/>
            <person name="Spatafora J."/>
            <person name="Crous P."/>
            <person name="Grigoriev I."/>
        </authorList>
    </citation>
    <scope>NUCLEOTIDE SEQUENCE</scope>
    <source>
        <strain evidence="2">CBS 109.77</strain>
    </source>
</reference>
<dbReference type="Proteomes" id="UP000799757">
    <property type="component" value="Unassembled WGS sequence"/>
</dbReference>
<protein>
    <submittedName>
        <fullName evidence="2">Uncharacterized protein</fullName>
    </submittedName>
</protein>
<gene>
    <name evidence="2" type="ORF">K505DRAFT_53026</name>
</gene>
<evidence type="ECO:0000313" key="2">
    <source>
        <dbReference type="EMBL" id="KAF2799714.1"/>
    </source>
</evidence>
<dbReference type="EMBL" id="MU001760">
    <property type="protein sequence ID" value="KAF2799714.1"/>
    <property type="molecule type" value="Genomic_DNA"/>
</dbReference>
<dbReference type="AlphaFoldDB" id="A0A6A6XVD0"/>
<feature type="compositionally biased region" description="Polar residues" evidence="1">
    <location>
        <begin position="52"/>
        <end position="79"/>
    </location>
</feature>